<dbReference type="AlphaFoldDB" id="A0A430B4E0"/>
<dbReference type="GO" id="GO:0005524">
    <property type="term" value="F:ATP binding"/>
    <property type="evidence" value="ECO:0007669"/>
    <property type="project" value="UniProtKB-KW"/>
</dbReference>
<dbReference type="GO" id="GO:0004340">
    <property type="term" value="F:glucokinase activity"/>
    <property type="evidence" value="ECO:0007669"/>
    <property type="project" value="UniProtKB-EC"/>
</dbReference>
<dbReference type="SUPFAM" id="SSF158379">
    <property type="entry name" value="YqgQ-like"/>
    <property type="match status" value="1"/>
</dbReference>
<keyword evidence="5" id="KW-0547">Nucleotide-binding</keyword>
<keyword evidence="10" id="KW-1185">Reference proteome</keyword>
<dbReference type="PROSITE" id="PS01125">
    <property type="entry name" value="ROK"/>
    <property type="match status" value="1"/>
</dbReference>
<dbReference type="GO" id="GO:0006096">
    <property type="term" value="P:glycolytic process"/>
    <property type="evidence" value="ECO:0007669"/>
    <property type="project" value="InterPro"/>
</dbReference>
<evidence type="ECO:0000256" key="5">
    <source>
        <dbReference type="ARBA" id="ARBA00022741"/>
    </source>
</evidence>
<evidence type="ECO:0000313" key="10">
    <source>
        <dbReference type="Proteomes" id="UP000287605"/>
    </source>
</evidence>
<dbReference type="EC" id="2.7.1.2" evidence="2"/>
<proteinExistence type="inferred from homology"/>
<comment type="caution">
    <text evidence="9">The sequence shown here is derived from an EMBL/GenBank/DDBJ whole genome shotgun (WGS) entry which is preliminary data.</text>
</comment>
<dbReference type="PANTHER" id="PTHR18964:SF149">
    <property type="entry name" value="BIFUNCTIONAL UDP-N-ACETYLGLUCOSAMINE 2-EPIMERASE_N-ACETYLMANNOSAMINE KINASE"/>
    <property type="match status" value="1"/>
</dbReference>
<evidence type="ECO:0000256" key="3">
    <source>
        <dbReference type="ARBA" id="ARBA00014701"/>
    </source>
</evidence>
<keyword evidence="4" id="KW-0808">Transferase</keyword>
<dbReference type="InterPro" id="IPR000600">
    <property type="entry name" value="ROK"/>
</dbReference>
<dbReference type="Proteomes" id="UP000287605">
    <property type="component" value="Unassembled WGS sequence"/>
</dbReference>
<sequence length="402" mass="43563">MRTLYDVQQLLKRFGVFVYAGKRLYDIELMELELLDLNAAGLLDESEFKKARQVLAIEYQNELKLVSETKEELVVNRKLIGIDLGGTTVKFGILSEKGEIQQKWSIQTNIDDGGTHIVPDIIASIRHRMDLYHMTKEDFIGIGMGTPGAVDIVNGTVIGAYNLNWDTLQLIREQIEEALDIPFVLDNDANVAALGERWQGAGNNNTNVAFITLGTGVGGGLIAEGHLLHGAAGAAGEIGHITVDPDGFPCTCGKKGCLETVASATGVVRVARTLSEEYAGDSQLKWMIDDGQEISSKLVFDLAKEGDAFADMVVEKVCFYLGLACSHIGNMLNPSDIVIGGGVSAAGDFLLERIKKYFNQFTFKQVTDSTSVKLAILGNDAGIIGAASLALKFKETDLEKRN</sequence>
<dbReference type="InterPro" id="IPR023164">
    <property type="entry name" value="YqgQ-like_sf"/>
</dbReference>
<dbReference type="PANTHER" id="PTHR18964">
    <property type="entry name" value="ROK (REPRESSOR, ORF, KINASE) FAMILY"/>
    <property type="match status" value="1"/>
</dbReference>
<evidence type="ECO:0000256" key="1">
    <source>
        <dbReference type="ARBA" id="ARBA00006479"/>
    </source>
</evidence>
<evidence type="ECO:0000256" key="8">
    <source>
        <dbReference type="ARBA" id="ARBA00032386"/>
    </source>
</evidence>
<evidence type="ECO:0000256" key="4">
    <source>
        <dbReference type="ARBA" id="ARBA00022679"/>
    </source>
</evidence>
<gene>
    <name evidence="9" type="ORF">CBF29_02235</name>
</gene>
<comment type="similarity">
    <text evidence="1">Belongs to the ROK (NagC/XylR) family.</text>
</comment>
<dbReference type="Pfam" id="PF00480">
    <property type="entry name" value="ROK"/>
    <property type="match status" value="1"/>
</dbReference>
<evidence type="ECO:0000256" key="2">
    <source>
        <dbReference type="ARBA" id="ARBA00012323"/>
    </source>
</evidence>
<dbReference type="NCBIfam" id="TIGR00744">
    <property type="entry name" value="ROK_glcA_fam"/>
    <property type="match status" value="1"/>
</dbReference>
<evidence type="ECO:0000313" key="9">
    <source>
        <dbReference type="EMBL" id="RSU15173.1"/>
    </source>
</evidence>
<dbReference type="Pfam" id="PF06014">
    <property type="entry name" value="YqgQ-like"/>
    <property type="match status" value="1"/>
</dbReference>
<accession>A0A430B4E0</accession>
<dbReference type="InterPro" id="IPR009256">
    <property type="entry name" value="YqgQ-like"/>
</dbReference>
<dbReference type="InterPro" id="IPR004654">
    <property type="entry name" value="ROK_glcA"/>
</dbReference>
<keyword evidence="6 9" id="KW-0418">Kinase</keyword>
<dbReference type="EMBL" id="NGKA01000002">
    <property type="protein sequence ID" value="RSU15173.1"/>
    <property type="molecule type" value="Genomic_DNA"/>
</dbReference>
<dbReference type="RefSeq" id="WP_126806834.1">
    <property type="nucleotide sequence ID" value="NZ_NGKA01000002.1"/>
</dbReference>
<keyword evidence="7" id="KW-0067">ATP-binding</keyword>
<dbReference type="GO" id="GO:0005737">
    <property type="term" value="C:cytoplasm"/>
    <property type="evidence" value="ECO:0007669"/>
    <property type="project" value="InterPro"/>
</dbReference>
<dbReference type="Gene3D" id="1.10.287.760">
    <property type="entry name" value="YqgQ-like"/>
    <property type="match status" value="1"/>
</dbReference>
<dbReference type="InterPro" id="IPR049874">
    <property type="entry name" value="ROK_cs"/>
</dbReference>
<dbReference type="OrthoDB" id="9810372at2"/>
<evidence type="ECO:0000256" key="6">
    <source>
        <dbReference type="ARBA" id="ARBA00022777"/>
    </source>
</evidence>
<evidence type="ECO:0000256" key="7">
    <source>
        <dbReference type="ARBA" id="ARBA00022840"/>
    </source>
</evidence>
<organism evidence="9 10">
    <name type="scientific">Vagococcus elongatus</name>
    <dbReference type="NCBI Taxonomy" id="180344"/>
    <lineage>
        <taxon>Bacteria</taxon>
        <taxon>Bacillati</taxon>
        <taxon>Bacillota</taxon>
        <taxon>Bacilli</taxon>
        <taxon>Lactobacillales</taxon>
        <taxon>Enterococcaceae</taxon>
        <taxon>Vagococcus</taxon>
    </lineage>
</organism>
<reference evidence="9 10" key="1">
    <citation type="submission" date="2017-05" db="EMBL/GenBank/DDBJ databases">
        <title>Vagococcus spp. assemblies.</title>
        <authorList>
            <person name="Gulvik C.A."/>
        </authorList>
    </citation>
    <scope>NUCLEOTIDE SEQUENCE [LARGE SCALE GENOMIC DNA]</scope>
    <source>
        <strain evidence="9 10">CCUG 51432</strain>
    </source>
</reference>
<dbReference type="Gene3D" id="3.30.420.40">
    <property type="match status" value="2"/>
</dbReference>
<dbReference type="InterPro" id="IPR043129">
    <property type="entry name" value="ATPase_NBD"/>
</dbReference>
<dbReference type="SUPFAM" id="SSF53067">
    <property type="entry name" value="Actin-like ATPase domain"/>
    <property type="match status" value="1"/>
</dbReference>
<protein>
    <recommendedName>
        <fullName evidence="3">Glucokinase</fullName>
        <ecNumber evidence="2">2.7.1.2</ecNumber>
    </recommendedName>
    <alternativeName>
        <fullName evidence="8">Glucose kinase</fullName>
    </alternativeName>
</protein>
<name>A0A430B4E0_9ENTE</name>